<organism evidence="2 3">
    <name type="scientific">Dreissena polymorpha</name>
    <name type="common">Zebra mussel</name>
    <name type="synonym">Mytilus polymorpha</name>
    <dbReference type="NCBI Taxonomy" id="45954"/>
    <lineage>
        <taxon>Eukaryota</taxon>
        <taxon>Metazoa</taxon>
        <taxon>Spiralia</taxon>
        <taxon>Lophotrochozoa</taxon>
        <taxon>Mollusca</taxon>
        <taxon>Bivalvia</taxon>
        <taxon>Autobranchia</taxon>
        <taxon>Heteroconchia</taxon>
        <taxon>Euheterodonta</taxon>
        <taxon>Imparidentia</taxon>
        <taxon>Neoheterodontei</taxon>
        <taxon>Myida</taxon>
        <taxon>Dreissenoidea</taxon>
        <taxon>Dreissenidae</taxon>
        <taxon>Dreissena</taxon>
    </lineage>
</organism>
<name>A0A9D3Y1U0_DREPO</name>
<protein>
    <submittedName>
        <fullName evidence="2">Uncharacterized protein</fullName>
    </submittedName>
</protein>
<evidence type="ECO:0000256" key="1">
    <source>
        <dbReference type="SAM" id="MobiDB-lite"/>
    </source>
</evidence>
<dbReference type="EMBL" id="JAIWYP010000068">
    <property type="protein sequence ID" value="KAH3690330.1"/>
    <property type="molecule type" value="Genomic_DNA"/>
</dbReference>
<comment type="caution">
    <text evidence="2">The sequence shown here is derived from an EMBL/GenBank/DDBJ whole genome shotgun (WGS) entry which is preliminary data.</text>
</comment>
<sequence length="67" mass="7783">MPKPTESAYRGYSSVHTKTDNEEDERDNFYNILSTIIHDRPQRKIVIFICDFNARIGSTMCLSKLNT</sequence>
<feature type="region of interest" description="Disordered" evidence="1">
    <location>
        <begin position="1"/>
        <end position="22"/>
    </location>
</feature>
<keyword evidence="3" id="KW-1185">Reference proteome</keyword>
<dbReference type="Proteomes" id="UP000828390">
    <property type="component" value="Unassembled WGS sequence"/>
</dbReference>
<accession>A0A9D3Y1U0</accession>
<evidence type="ECO:0000313" key="2">
    <source>
        <dbReference type="EMBL" id="KAH3690330.1"/>
    </source>
</evidence>
<reference evidence="2" key="2">
    <citation type="submission" date="2020-11" db="EMBL/GenBank/DDBJ databases">
        <authorList>
            <person name="McCartney M.A."/>
            <person name="Auch B."/>
            <person name="Kono T."/>
            <person name="Mallez S."/>
            <person name="Becker A."/>
            <person name="Gohl D.M."/>
            <person name="Silverstein K.A.T."/>
            <person name="Koren S."/>
            <person name="Bechman K.B."/>
            <person name="Herman A."/>
            <person name="Abrahante J.E."/>
            <person name="Garbe J."/>
        </authorList>
    </citation>
    <scope>NUCLEOTIDE SEQUENCE</scope>
    <source>
        <strain evidence="2">Duluth1</strain>
        <tissue evidence="2">Whole animal</tissue>
    </source>
</reference>
<gene>
    <name evidence="2" type="ORF">DPMN_193527</name>
</gene>
<evidence type="ECO:0000313" key="3">
    <source>
        <dbReference type="Proteomes" id="UP000828390"/>
    </source>
</evidence>
<proteinExistence type="predicted"/>
<dbReference type="AlphaFoldDB" id="A0A9D3Y1U0"/>
<reference evidence="2" key="1">
    <citation type="journal article" date="2019" name="bioRxiv">
        <title>The Genome of the Zebra Mussel, Dreissena polymorpha: A Resource for Invasive Species Research.</title>
        <authorList>
            <person name="McCartney M.A."/>
            <person name="Auch B."/>
            <person name="Kono T."/>
            <person name="Mallez S."/>
            <person name="Zhang Y."/>
            <person name="Obille A."/>
            <person name="Becker A."/>
            <person name="Abrahante J.E."/>
            <person name="Garbe J."/>
            <person name="Badalamenti J.P."/>
            <person name="Herman A."/>
            <person name="Mangelson H."/>
            <person name="Liachko I."/>
            <person name="Sullivan S."/>
            <person name="Sone E.D."/>
            <person name="Koren S."/>
            <person name="Silverstein K.A.T."/>
            <person name="Beckman K.B."/>
            <person name="Gohl D.M."/>
        </authorList>
    </citation>
    <scope>NUCLEOTIDE SEQUENCE</scope>
    <source>
        <strain evidence="2">Duluth1</strain>
        <tissue evidence="2">Whole animal</tissue>
    </source>
</reference>